<gene>
    <name evidence="1" type="ORF">TM448A01723_0010</name>
    <name evidence="2" type="ORF">TM448B01960_0004</name>
</gene>
<dbReference type="AlphaFoldDB" id="A0A6H1ZS43"/>
<dbReference type="EMBL" id="MT144192">
    <property type="protein sequence ID" value="QJA50394.1"/>
    <property type="molecule type" value="Genomic_DNA"/>
</dbReference>
<sequence length="923" mass="103104">MNTQQFASLLKSKNPKWSAIDDETLVTSVLNRYPSYRERIDGLSEVEQPRQEEIEKPGFLSRSGTALKERFGEVKKTFGETARGEISPVETGVRVVGDVAGSVGDVVGAAISPQIEKLAQKEWAKPAFEALAGGMEKYEDWKNSSELNRRSAEVIESVVNIADLVGMTAGAKATAKATSKVAGKVATRVFDTTKSLPERLRAIRSSLPTKPTEMVAGVAEQADVVTKPTIIQRFTENPSITGALDDIKIIVGLPENTPSVDLTFRAIKPRLTKKVNLRRVKAQMQLANKTIVEEGFKPVDIKSYADAIYETKKKVWGQIESKLEAGQLAGKQVDIVPMAVKILDRASDPALLRTNPVAAKQLTEMAENLVKYGDNIDILEAERMKQLLNAELEGAFGDLDLSKHAKEAKKYLTSELGKQLDEILSELPGDFKDLKIKYGSLSAIEDDVLKRAIVFERANPEGLADMLTKTQAAAELVFGNMKSRAQAIARLTMQKRLKKANDVNDMIKRAFDKIESPSFNPPAVGQTVKPKTVDPLIQEAKKVDVSKIEIKQSATNKLVTRQQKYFSEMTDLEKKSYLSFKKKASFDSNPFAERFNKVNEKYNLEVYKPQFKSDGRAIEKAIEDYKRDFSRISDMNRGAFIVDNLDNVDAIVKDINSTFVVKKVNNRFVNETLGYRDVLVKVNLPNGTVGEIQIIPKEIAKAKDATHLLYEESRTLLSQSKIRKLTPAEKQRMVVLELKQRKAYNSAWENYKENFEINKSKMYGMEKSKNAPLQQAFGEIKGKELEGIVAKINEGGITYDMLKKVPRANEPLFSVSIYPENTKLIDVGKLKTQDIYEFVRKNRKMLDKPNHFLGGWLDTESGKIFLDVSVSVKDKSKAIQLGKEFNQKSVYDLMNFKEINTGGTGESLAGTNIVPRIQSSKKL</sequence>
<proteinExistence type="predicted"/>
<name>A0A6H1ZS43_9ZZZZ</name>
<evidence type="ECO:0000313" key="1">
    <source>
        <dbReference type="EMBL" id="QJA50394.1"/>
    </source>
</evidence>
<organism evidence="1">
    <name type="scientific">viral metagenome</name>
    <dbReference type="NCBI Taxonomy" id="1070528"/>
    <lineage>
        <taxon>unclassified sequences</taxon>
        <taxon>metagenomes</taxon>
        <taxon>organismal metagenomes</taxon>
    </lineage>
</organism>
<dbReference type="EMBL" id="MT144852">
    <property type="protein sequence ID" value="QJI00445.1"/>
    <property type="molecule type" value="Genomic_DNA"/>
</dbReference>
<evidence type="ECO:0008006" key="3">
    <source>
        <dbReference type="Google" id="ProtNLM"/>
    </source>
</evidence>
<protein>
    <recommendedName>
        <fullName evidence="3">RelA/SpoT domain-containing protein</fullName>
    </recommendedName>
</protein>
<evidence type="ECO:0000313" key="2">
    <source>
        <dbReference type="EMBL" id="QJI00445.1"/>
    </source>
</evidence>
<accession>A0A6H1ZS43</accession>
<reference evidence="1" key="1">
    <citation type="submission" date="2020-03" db="EMBL/GenBank/DDBJ databases">
        <title>The deep terrestrial virosphere.</title>
        <authorList>
            <person name="Holmfeldt K."/>
            <person name="Nilsson E."/>
            <person name="Simone D."/>
            <person name="Lopez-Fernandez M."/>
            <person name="Wu X."/>
            <person name="de Brujin I."/>
            <person name="Lundin D."/>
            <person name="Andersson A."/>
            <person name="Bertilsson S."/>
            <person name="Dopson M."/>
        </authorList>
    </citation>
    <scope>NUCLEOTIDE SEQUENCE</scope>
    <source>
        <strain evidence="1">TM448A01723</strain>
        <strain evidence="2">TM448B01960</strain>
    </source>
</reference>